<evidence type="ECO:0000313" key="1">
    <source>
        <dbReference type="EMBL" id="GEU41378.1"/>
    </source>
</evidence>
<reference evidence="1" key="1">
    <citation type="journal article" date="2019" name="Sci. Rep.">
        <title>Draft genome of Tanacetum cinerariifolium, the natural source of mosquito coil.</title>
        <authorList>
            <person name="Yamashiro T."/>
            <person name="Shiraishi A."/>
            <person name="Satake H."/>
            <person name="Nakayama K."/>
        </authorList>
    </citation>
    <scope>NUCLEOTIDE SEQUENCE</scope>
</reference>
<organism evidence="1">
    <name type="scientific">Tanacetum cinerariifolium</name>
    <name type="common">Dalmatian daisy</name>
    <name type="synonym">Chrysanthemum cinerariifolium</name>
    <dbReference type="NCBI Taxonomy" id="118510"/>
    <lineage>
        <taxon>Eukaryota</taxon>
        <taxon>Viridiplantae</taxon>
        <taxon>Streptophyta</taxon>
        <taxon>Embryophyta</taxon>
        <taxon>Tracheophyta</taxon>
        <taxon>Spermatophyta</taxon>
        <taxon>Magnoliopsida</taxon>
        <taxon>eudicotyledons</taxon>
        <taxon>Gunneridae</taxon>
        <taxon>Pentapetalae</taxon>
        <taxon>asterids</taxon>
        <taxon>campanulids</taxon>
        <taxon>Asterales</taxon>
        <taxon>Asteraceae</taxon>
        <taxon>Asteroideae</taxon>
        <taxon>Anthemideae</taxon>
        <taxon>Anthemidinae</taxon>
        <taxon>Tanacetum</taxon>
    </lineage>
</organism>
<gene>
    <name evidence="1" type="ORF">Tci_013356</name>
</gene>
<sequence>MVFASKVPLTFNDLMATLIDFSKDKVDWNNTERDRYPFDLSKPLPLQGPPEEIVVKRYDQQLYKFKEGDFVDLHLNDIKDMLLLAVQHKLFHLDGSDIVYFIVALRMFTRSLILKRRIEDLQLGVESYQEKLNITKPHNTFTKIEFKEPYTPLYDSPGIVYDDLDKPKRVFRADELYKFSDGTLESVRDEIHHRVLDFHLDYILKMPKRKWTLSTERDRVL</sequence>
<accession>A0A6L2JWC1</accession>
<proteinExistence type="predicted"/>
<protein>
    <submittedName>
        <fullName evidence="1">Uncharacterized protein</fullName>
    </submittedName>
</protein>
<dbReference type="EMBL" id="BKCJ010001430">
    <property type="protein sequence ID" value="GEU41378.1"/>
    <property type="molecule type" value="Genomic_DNA"/>
</dbReference>
<comment type="caution">
    <text evidence="1">The sequence shown here is derived from an EMBL/GenBank/DDBJ whole genome shotgun (WGS) entry which is preliminary data.</text>
</comment>
<dbReference type="AlphaFoldDB" id="A0A6L2JWC1"/>
<name>A0A6L2JWC1_TANCI</name>